<feature type="DNA-binding region" description="OmpR/PhoB-type" evidence="4">
    <location>
        <begin position="121"/>
        <end position="224"/>
    </location>
</feature>
<organism evidence="7 8">
    <name type="scientific">Tumebacillus amylolyticus</name>
    <dbReference type="NCBI Taxonomy" id="2801339"/>
    <lineage>
        <taxon>Bacteria</taxon>
        <taxon>Bacillati</taxon>
        <taxon>Bacillota</taxon>
        <taxon>Bacilli</taxon>
        <taxon>Bacillales</taxon>
        <taxon>Alicyclobacillaceae</taxon>
        <taxon>Tumebacillus</taxon>
    </lineage>
</organism>
<dbReference type="InterPro" id="IPR008984">
    <property type="entry name" value="SMAD_FHA_dom_sf"/>
</dbReference>
<dbReference type="InterPro" id="IPR036388">
    <property type="entry name" value="WH-like_DNA-bd_sf"/>
</dbReference>
<dbReference type="InterPro" id="IPR016032">
    <property type="entry name" value="Sig_transdc_resp-reg_C-effctor"/>
</dbReference>
<dbReference type="Pfam" id="PF00498">
    <property type="entry name" value="FHA"/>
    <property type="match status" value="1"/>
</dbReference>
<accession>A0ABS1J7K3</accession>
<evidence type="ECO:0000259" key="6">
    <source>
        <dbReference type="PROSITE" id="PS51755"/>
    </source>
</evidence>
<dbReference type="SUPFAM" id="SSF46894">
    <property type="entry name" value="C-terminal effector domain of the bipartite response regulators"/>
    <property type="match status" value="1"/>
</dbReference>
<dbReference type="SUPFAM" id="SSF49879">
    <property type="entry name" value="SMAD/FHA domain"/>
    <property type="match status" value="1"/>
</dbReference>
<dbReference type="InterPro" id="IPR000253">
    <property type="entry name" value="FHA_dom"/>
</dbReference>
<keyword evidence="3" id="KW-0804">Transcription</keyword>
<evidence type="ECO:0000256" key="4">
    <source>
        <dbReference type="PROSITE-ProRule" id="PRU01091"/>
    </source>
</evidence>
<sequence>MVPFACLYVEKGEPYHAGSCLLLETDETVVGRATQHEVPDIAFANVFVSRRHLLIQNVNGRAVLQDLGSKTGTFIGDRKLTPHTPYELQNLDIIRLAGGMVSLRFSSELTDMTMELDINALPLDDINDLRIDREKRVCWIGSECVTMSDKEWRLFLMLYEHAATLVTFEEIKRIVWPERTPDDDGVPDVGNDELSSLVYRIRKKLHQSRYTISTVRGTGFIFELKE</sequence>
<evidence type="ECO:0000259" key="5">
    <source>
        <dbReference type="PROSITE" id="PS50006"/>
    </source>
</evidence>
<dbReference type="EMBL" id="JAEQNB010000001">
    <property type="protein sequence ID" value="MBL0386197.1"/>
    <property type="molecule type" value="Genomic_DNA"/>
</dbReference>
<dbReference type="InterPro" id="IPR001867">
    <property type="entry name" value="OmpR/PhoB-type_DNA-bd"/>
</dbReference>
<dbReference type="PANTHER" id="PTHR23308">
    <property type="entry name" value="NUCLEAR INHIBITOR OF PROTEIN PHOSPHATASE-1"/>
    <property type="match status" value="1"/>
</dbReference>
<comment type="caution">
    <text evidence="7">The sequence shown here is derived from an EMBL/GenBank/DDBJ whole genome shotgun (WGS) entry which is preliminary data.</text>
</comment>
<dbReference type="Gene3D" id="2.60.200.20">
    <property type="match status" value="1"/>
</dbReference>
<reference evidence="7 8" key="1">
    <citation type="submission" date="2021-01" db="EMBL/GenBank/DDBJ databases">
        <title>Tumebacillus sp. strain ITR2 16S ribosomal RNA gene Genome sequencing and assembly.</title>
        <authorList>
            <person name="Kang M."/>
        </authorList>
    </citation>
    <scope>NUCLEOTIDE SEQUENCE [LARGE SCALE GENOMIC DNA]</scope>
    <source>
        <strain evidence="7 8">ITR2</strain>
    </source>
</reference>
<dbReference type="InterPro" id="IPR050923">
    <property type="entry name" value="Cell_Proc_Reg/RNA_Proc"/>
</dbReference>
<dbReference type="RefSeq" id="WP_201632170.1">
    <property type="nucleotide sequence ID" value="NZ_JAEQNB010000001.1"/>
</dbReference>
<dbReference type="Pfam" id="PF00486">
    <property type="entry name" value="Trans_reg_C"/>
    <property type="match status" value="1"/>
</dbReference>
<name>A0ABS1J7K3_9BACL</name>
<protein>
    <submittedName>
        <fullName evidence="7">FHA domain-containing protein</fullName>
    </submittedName>
</protein>
<feature type="domain" description="OmpR/PhoB-type" evidence="6">
    <location>
        <begin position="121"/>
        <end position="224"/>
    </location>
</feature>
<gene>
    <name evidence="7" type="ORF">JJB07_05970</name>
</gene>
<dbReference type="PROSITE" id="PS50006">
    <property type="entry name" value="FHA_DOMAIN"/>
    <property type="match status" value="1"/>
</dbReference>
<keyword evidence="2 4" id="KW-0238">DNA-binding</keyword>
<dbReference type="SMART" id="SM00862">
    <property type="entry name" value="Trans_reg_C"/>
    <property type="match status" value="1"/>
</dbReference>
<dbReference type="Gene3D" id="1.10.10.10">
    <property type="entry name" value="Winged helix-like DNA-binding domain superfamily/Winged helix DNA-binding domain"/>
    <property type="match status" value="1"/>
</dbReference>
<keyword evidence="8" id="KW-1185">Reference proteome</keyword>
<evidence type="ECO:0000256" key="3">
    <source>
        <dbReference type="ARBA" id="ARBA00023163"/>
    </source>
</evidence>
<dbReference type="Proteomes" id="UP000602284">
    <property type="component" value="Unassembled WGS sequence"/>
</dbReference>
<dbReference type="SMART" id="SM00240">
    <property type="entry name" value="FHA"/>
    <property type="match status" value="1"/>
</dbReference>
<dbReference type="CDD" id="cd00060">
    <property type="entry name" value="FHA"/>
    <property type="match status" value="1"/>
</dbReference>
<keyword evidence="1" id="KW-0805">Transcription regulation</keyword>
<dbReference type="PROSITE" id="PS51755">
    <property type="entry name" value="OMPR_PHOB"/>
    <property type="match status" value="1"/>
</dbReference>
<dbReference type="CDD" id="cd00383">
    <property type="entry name" value="trans_reg_C"/>
    <property type="match status" value="1"/>
</dbReference>
<evidence type="ECO:0000256" key="2">
    <source>
        <dbReference type="ARBA" id="ARBA00023125"/>
    </source>
</evidence>
<evidence type="ECO:0000256" key="1">
    <source>
        <dbReference type="ARBA" id="ARBA00023015"/>
    </source>
</evidence>
<evidence type="ECO:0000313" key="8">
    <source>
        <dbReference type="Proteomes" id="UP000602284"/>
    </source>
</evidence>
<evidence type="ECO:0000313" key="7">
    <source>
        <dbReference type="EMBL" id="MBL0386197.1"/>
    </source>
</evidence>
<proteinExistence type="predicted"/>
<feature type="domain" description="FHA" evidence="5">
    <location>
        <begin position="28"/>
        <end position="80"/>
    </location>
</feature>